<feature type="compositionally biased region" description="Basic and acidic residues" evidence="9">
    <location>
        <begin position="607"/>
        <end position="621"/>
    </location>
</feature>
<evidence type="ECO:0000256" key="2">
    <source>
        <dbReference type="ARBA" id="ARBA00010617"/>
    </source>
</evidence>
<keyword evidence="7" id="KW-0349">Heme</keyword>
<reference evidence="12 13" key="1">
    <citation type="journal article" date="2015" name="Mol. Plant Microbe Interact.">
        <title>Genome, transcriptome, and functional analyses of Penicillium expansum provide new insights into secondary metabolism and pathogenicity.</title>
        <authorList>
            <person name="Ballester A.R."/>
            <person name="Marcet-Houben M."/>
            <person name="Levin E."/>
            <person name="Sela N."/>
            <person name="Selma-Lazaro C."/>
            <person name="Carmona L."/>
            <person name="Wisniewski M."/>
            <person name="Droby S."/>
            <person name="Gonzalez-Candelas L."/>
            <person name="Gabaldon T."/>
        </authorList>
    </citation>
    <scope>NUCLEOTIDE SEQUENCE [LARGE SCALE GENOMIC DNA]</scope>
    <source>
        <strain evidence="12 13">MD-8</strain>
    </source>
</reference>
<dbReference type="PANTHER" id="PTHR24305">
    <property type="entry name" value="CYTOCHROME P450"/>
    <property type="match status" value="1"/>
</dbReference>
<dbReference type="PRINTS" id="PR00463">
    <property type="entry name" value="EP450I"/>
</dbReference>
<dbReference type="SUPFAM" id="SSF48264">
    <property type="entry name" value="Cytochrome P450"/>
    <property type="match status" value="1"/>
</dbReference>
<dbReference type="PANTHER" id="PTHR24305:SF187">
    <property type="entry name" value="P450, PUTATIVE (EUROFUNG)-RELATED"/>
    <property type="match status" value="1"/>
</dbReference>
<dbReference type="InterPro" id="IPR031348">
    <property type="entry name" value="PigL_N"/>
</dbReference>
<dbReference type="InterPro" id="IPR002401">
    <property type="entry name" value="Cyt_P450_E_grp-I"/>
</dbReference>
<feature type="region of interest" description="Disordered" evidence="9">
    <location>
        <begin position="607"/>
        <end position="633"/>
    </location>
</feature>
<keyword evidence="13" id="KW-1185">Reference proteome</keyword>
<protein>
    <submittedName>
        <fullName evidence="12">Cytochrome P450</fullName>
    </submittedName>
</protein>
<dbReference type="CDD" id="cd11061">
    <property type="entry name" value="CYP67-like"/>
    <property type="match status" value="1"/>
</dbReference>
<keyword evidence="4" id="KW-0560">Oxidoreductase</keyword>
<evidence type="ECO:0000256" key="1">
    <source>
        <dbReference type="ARBA" id="ARBA00001971"/>
    </source>
</evidence>
<comment type="cofactor">
    <cofactor evidence="1 7">
        <name>heme</name>
        <dbReference type="ChEBI" id="CHEBI:30413"/>
    </cofactor>
</comment>
<dbReference type="Proteomes" id="UP000030143">
    <property type="component" value="Unassembled WGS sequence"/>
</dbReference>
<evidence type="ECO:0000256" key="3">
    <source>
        <dbReference type="ARBA" id="ARBA00022723"/>
    </source>
</evidence>
<gene>
    <name evidence="12" type="ORF">PEX2_047780</name>
</gene>
<evidence type="ECO:0000256" key="4">
    <source>
        <dbReference type="ARBA" id="ARBA00023002"/>
    </source>
</evidence>
<feature type="binding site" description="axial binding residue" evidence="7">
    <location>
        <position position="372"/>
    </location>
    <ligand>
        <name>heme</name>
        <dbReference type="ChEBI" id="CHEBI:30413"/>
    </ligand>
    <ligandPart>
        <name>Fe</name>
        <dbReference type="ChEBI" id="CHEBI:18248"/>
    </ligandPart>
</feature>
<accession>A0A0A2I7L6</accession>
<dbReference type="RefSeq" id="XP_016595575.1">
    <property type="nucleotide sequence ID" value="XM_016742053.1"/>
</dbReference>
<dbReference type="PhylomeDB" id="A0A0A2I7L6"/>
<evidence type="ECO:0000259" key="11">
    <source>
        <dbReference type="Pfam" id="PF17111"/>
    </source>
</evidence>
<dbReference type="STRING" id="27334.A0A0A2I7L6"/>
<evidence type="ECO:0000313" key="13">
    <source>
        <dbReference type="Proteomes" id="UP000030143"/>
    </source>
</evidence>
<dbReference type="Gene3D" id="1.10.630.10">
    <property type="entry name" value="Cytochrome P450"/>
    <property type="match status" value="1"/>
</dbReference>
<evidence type="ECO:0000256" key="8">
    <source>
        <dbReference type="SAM" id="Coils"/>
    </source>
</evidence>
<sequence length="704" mass="79637">MLSSKLHLYEEIGKLHETYGDYVRTGPTEISITDPAAVQIIYGNQSKATKGPWYTLLDPRVCLSFTRDKQEHARRRKVWDQGFSTKAIRAYEPVVAAYAQQLVEVVERDLDSPIDMTRWFSYYAFDVMARLAFGKSFNMIAEGKEAYFLKTIRTDMKDIGHLKHMPWIFPIIMKIPLLNANNLRFWKWIENQFMERSAKEPEQRDIFSWILDEYKKGPQLPQDTLNLHGDGYLIIVAGSDTTSTSLSHLWFHLASHKPLVQRLQKELDSLKELNDDALSKIDLLDAAIHETLRLHPAVPSGLQRLTPPEGLTIGKTYVPGNTIVQVPLYTMFRDPRAFERPNEFIAERWTTNPELVKDRSVFIPFNIGSWACVGKRLALMELRRVTAELLLRYNISLDPGKGNESFLKDGKDTFTLTAAPLHLNFTKRHITTGVLGIIGFALSSINNLRCIIDGLEEANDVIQDVKSNLKDIQLPLSALENLRISDSTTFDEARRDLEKTGVAEAVNNCGQACAAFTKQLENWTKHSTTTKLSLRDRLSVGLWKKEKIQTFRTQVSSCQAIVQFAIESAQLVILVRSEGASQTARQETEKQLKALEAAIQEHIELTKRKQDETLHRKKELESPGAEDEDEDGGAQRTLAIQETEQQSRVLETDQTASKTVTEIVSKLSVQQAASTYNTHFSGSHNTGIQIGHSIGTINWNGSRA</sequence>
<evidence type="ECO:0000313" key="12">
    <source>
        <dbReference type="EMBL" id="KGO52879.1"/>
    </source>
</evidence>
<dbReference type="OrthoDB" id="6692864at2759"/>
<keyword evidence="5 7" id="KW-0408">Iron</keyword>
<keyword evidence="8" id="KW-0175">Coiled coil</keyword>
<name>A0A0A2I7L6_PENEN</name>
<dbReference type="GeneID" id="27677472"/>
<keyword evidence="3 7" id="KW-0479">Metal-binding</keyword>
<dbReference type="InterPro" id="IPR050121">
    <property type="entry name" value="Cytochrome_P450_monoxygenase"/>
</dbReference>
<comment type="similarity">
    <text evidence="2">Belongs to the cytochrome P450 family.</text>
</comment>
<dbReference type="Pfam" id="PF17046">
    <property type="entry name" value="Ses_B"/>
    <property type="match status" value="1"/>
</dbReference>
<dbReference type="InterPro" id="IPR031469">
    <property type="entry name" value="SesB_dom"/>
</dbReference>
<dbReference type="InterPro" id="IPR036396">
    <property type="entry name" value="Cyt_P450_sf"/>
</dbReference>
<dbReference type="AlphaFoldDB" id="A0A0A2I7L6"/>
<keyword evidence="6" id="KW-0503">Monooxygenase</keyword>
<dbReference type="GO" id="GO:0004497">
    <property type="term" value="F:monooxygenase activity"/>
    <property type="evidence" value="ECO:0007669"/>
    <property type="project" value="UniProtKB-KW"/>
</dbReference>
<dbReference type="GO" id="GO:0043386">
    <property type="term" value="P:mycotoxin biosynthetic process"/>
    <property type="evidence" value="ECO:0007669"/>
    <property type="project" value="UniProtKB-ARBA"/>
</dbReference>
<evidence type="ECO:0000259" key="10">
    <source>
        <dbReference type="Pfam" id="PF17046"/>
    </source>
</evidence>
<dbReference type="EMBL" id="JQFZ01000258">
    <property type="protein sequence ID" value="KGO52879.1"/>
    <property type="molecule type" value="Genomic_DNA"/>
</dbReference>
<feature type="coiled-coil region" evidence="8">
    <location>
        <begin position="260"/>
        <end position="287"/>
    </location>
</feature>
<dbReference type="GO" id="GO:0016705">
    <property type="term" value="F:oxidoreductase activity, acting on paired donors, with incorporation or reduction of molecular oxygen"/>
    <property type="evidence" value="ECO:0007669"/>
    <property type="project" value="InterPro"/>
</dbReference>
<dbReference type="PRINTS" id="PR00385">
    <property type="entry name" value="P450"/>
</dbReference>
<dbReference type="GO" id="GO:0020037">
    <property type="term" value="F:heme binding"/>
    <property type="evidence" value="ECO:0007669"/>
    <property type="project" value="InterPro"/>
</dbReference>
<organism evidence="12 13">
    <name type="scientific">Penicillium expansum</name>
    <name type="common">Blue mold rot fungus</name>
    <dbReference type="NCBI Taxonomy" id="27334"/>
    <lineage>
        <taxon>Eukaryota</taxon>
        <taxon>Fungi</taxon>
        <taxon>Dikarya</taxon>
        <taxon>Ascomycota</taxon>
        <taxon>Pezizomycotina</taxon>
        <taxon>Eurotiomycetes</taxon>
        <taxon>Eurotiomycetidae</taxon>
        <taxon>Eurotiales</taxon>
        <taxon>Aspergillaceae</taxon>
        <taxon>Penicillium</taxon>
    </lineage>
</organism>
<comment type="caution">
    <text evidence="12">The sequence shown here is derived from an EMBL/GenBank/DDBJ whole genome shotgun (WGS) entry which is preliminary data.</text>
</comment>
<evidence type="ECO:0000256" key="9">
    <source>
        <dbReference type="SAM" id="MobiDB-lite"/>
    </source>
</evidence>
<dbReference type="HOGENOM" id="CLU_391859_0_0_1"/>
<dbReference type="VEuPathDB" id="FungiDB:PEXP_056220"/>
<proteinExistence type="inferred from homology"/>
<feature type="domain" description="Fungal death-pathway protein SesB" evidence="10">
    <location>
        <begin position="674"/>
        <end position="699"/>
    </location>
</feature>
<evidence type="ECO:0000256" key="6">
    <source>
        <dbReference type="ARBA" id="ARBA00023033"/>
    </source>
</evidence>
<feature type="domain" description="Azaphilone pigments biosynthesis cluster protein L N-terminal" evidence="11">
    <location>
        <begin position="430"/>
        <end position="622"/>
    </location>
</feature>
<dbReference type="GO" id="GO:0005506">
    <property type="term" value="F:iron ion binding"/>
    <property type="evidence" value="ECO:0007669"/>
    <property type="project" value="InterPro"/>
</dbReference>
<dbReference type="Pfam" id="PF17111">
    <property type="entry name" value="PigL_N"/>
    <property type="match status" value="1"/>
</dbReference>
<dbReference type="InterPro" id="IPR001128">
    <property type="entry name" value="Cyt_P450"/>
</dbReference>
<evidence type="ECO:0000256" key="7">
    <source>
        <dbReference type="PIRSR" id="PIRSR602401-1"/>
    </source>
</evidence>
<dbReference type="Pfam" id="PF00067">
    <property type="entry name" value="p450"/>
    <property type="match status" value="1"/>
</dbReference>
<evidence type="ECO:0000256" key="5">
    <source>
        <dbReference type="ARBA" id="ARBA00023004"/>
    </source>
</evidence>